<gene>
    <name evidence="3" type="ORF">BC936DRAFT_149993</name>
</gene>
<keyword evidence="4" id="KW-1185">Reference proteome</keyword>
<dbReference type="EMBL" id="RBNI01009701">
    <property type="protein sequence ID" value="RUP44060.1"/>
    <property type="molecule type" value="Genomic_DNA"/>
</dbReference>
<evidence type="ECO:0000256" key="1">
    <source>
        <dbReference type="SAM" id="MobiDB-lite"/>
    </source>
</evidence>
<evidence type="ECO:0000256" key="2">
    <source>
        <dbReference type="SAM" id="Phobius"/>
    </source>
</evidence>
<evidence type="ECO:0000313" key="3">
    <source>
        <dbReference type="EMBL" id="RUP44060.1"/>
    </source>
</evidence>
<dbReference type="Proteomes" id="UP000268093">
    <property type="component" value="Unassembled WGS sequence"/>
</dbReference>
<feature type="compositionally biased region" description="Acidic residues" evidence="1">
    <location>
        <begin position="52"/>
        <end position="61"/>
    </location>
</feature>
<proteinExistence type="predicted"/>
<protein>
    <submittedName>
        <fullName evidence="3">Uncharacterized protein</fullName>
    </submittedName>
</protein>
<feature type="transmembrane region" description="Helical" evidence="2">
    <location>
        <begin position="16"/>
        <end position="35"/>
    </location>
</feature>
<dbReference type="AlphaFoldDB" id="A0A433CZP7"/>
<sequence length="61" mass="6580">MGLINSMIYLDEIGDYPGWAILLVLVGITVLIYGVKLLSQAKPEPSTGQPGEDQEMGEISD</sequence>
<name>A0A433CZP7_9FUNG</name>
<comment type="caution">
    <text evidence="3">The sequence shown here is derived from an EMBL/GenBank/DDBJ whole genome shotgun (WGS) entry which is preliminary data.</text>
</comment>
<feature type="non-terminal residue" evidence="3">
    <location>
        <position position="61"/>
    </location>
</feature>
<feature type="region of interest" description="Disordered" evidence="1">
    <location>
        <begin position="41"/>
        <end position="61"/>
    </location>
</feature>
<evidence type="ECO:0000313" key="4">
    <source>
        <dbReference type="Proteomes" id="UP000268093"/>
    </source>
</evidence>
<organism evidence="3 4">
    <name type="scientific">Jimgerdemannia flammicorona</name>
    <dbReference type="NCBI Taxonomy" id="994334"/>
    <lineage>
        <taxon>Eukaryota</taxon>
        <taxon>Fungi</taxon>
        <taxon>Fungi incertae sedis</taxon>
        <taxon>Mucoromycota</taxon>
        <taxon>Mucoromycotina</taxon>
        <taxon>Endogonomycetes</taxon>
        <taxon>Endogonales</taxon>
        <taxon>Endogonaceae</taxon>
        <taxon>Jimgerdemannia</taxon>
    </lineage>
</organism>
<keyword evidence="2" id="KW-1133">Transmembrane helix</keyword>
<reference evidence="3 4" key="1">
    <citation type="journal article" date="2018" name="New Phytol.">
        <title>Phylogenomics of Endogonaceae and evolution of mycorrhizas within Mucoromycota.</title>
        <authorList>
            <person name="Chang Y."/>
            <person name="Desiro A."/>
            <person name="Na H."/>
            <person name="Sandor L."/>
            <person name="Lipzen A."/>
            <person name="Clum A."/>
            <person name="Barry K."/>
            <person name="Grigoriev I.V."/>
            <person name="Martin F.M."/>
            <person name="Stajich J.E."/>
            <person name="Smith M.E."/>
            <person name="Bonito G."/>
            <person name="Spatafora J.W."/>
        </authorList>
    </citation>
    <scope>NUCLEOTIDE SEQUENCE [LARGE SCALE GENOMIC DNA]</scope>
    <source>
        <strain evidence="3 4">GMNB39</strain>
    </source>
</reference>
<keyword evidence="2" id="KW-0812">Transmembrane</keyword>
<keyword evidence="2" id="KW-0472">Membrane</keyword>
<accession>A0A433CZP7</accession>